<feature type="repeat" description="TPR" evidence="7">
    <location>
        <begin position="480"/>
        <end position="513"/>
    </location>
</feature>
<sequence>MASLDRLRSIVADSLGKHMYANAIFFADKLVSMSNGDPDDVYRLAQAYYYTRQHRRALRLLRAHGLVAASVRACFLAARCLIESQAYDECLTTIARGVALCETDPHARTAAGAAHGADGRLSALASLYLLAGKAHDAQDHRSLAAKSYAQAACEDVFCFEAVDTLVSRRMLSAEQQRSLLAQIVARVPPSEGWLRVYYQARLDEAHALALVARMTSASPPGAPGVALGASAADASNAPAMPAPLGAARAAAPPAAPAPPLYNLEHNAELVSMVAEAQFERGAYGSAFDLSSRVLRADPFEMAAVPVHCCALHQLRRKPELFDIGHRLVEAYPQRAETWFAVGCYYSLIGEYESARRHFSKATALQPTFVPAWIGFAHAFAAQEESDQAMAAYRSATRLFAGSPLPWLGIGMEYLRTNHLPLAEQYLRQAHTLAPDHPLVKHELGVVHFLKGEYEDARDAFIAVADDATAVVPASAAEAREPSLLNLGHTYRRLGQLDKAVSCYQTALSVRPRAASTYAALAFAHHLAGDSHQAIVHYHQALSLRPDDTFTSEMLSRALEEALLPEPLELANLPAQPLPASAAEEVADMEMAA</sequence>
<protein>
    <recommendedName>
        <fullName evidence="10">Anaphase-promoting complex subunit 6</fullName>
    </recommendedName>
</protein>
<keyword evidence="4" id="KW-0833">Ubl conjugation pathway</keyword>
<proteinExistence type="predicted"/>
<keyword evidence="2" id="KW-0677">Repeat</keyword>
<dbReference type="Gene3D" id="1.25.40.10">
    <property type="entry name" value="Tetratricopeptide repeat domain"/>
    <property type="match status" value="1"/>
</dbReference>
<dbReference type="Proteomes" id="UP000751190">
    <property type="component" value="Unassembled WGS sequence"/>
</dbReference>
<dbReference type="PANTHER" id="PTHR12558">
    <property type="entry name" value="CELL DIVISION CYCLE 16,23,27"/>
    <property type="match status" value="1"/>
</dbReference>
<keyword evidence="1" id="KW-0132">Cell division</keyword>
<reference evidence="8" key="1">
    <citation type="submission" date="2021-05" db="EMBL/GenBank/DDBJ databases">
        <title>The genome of the haptophyte Pavlova lutheri (Diacronema luteri, Pavlovales) - a model for lipid biosynthesis in eukaryotic algae.</title>
        <authorList>
            <person name="Hulatt C.J."/>
            <person name="Posewitz M.C."/>
        </authorList>
    </citation>
    <scope>NUCLEOTIDE SEQUENCE</scope>
    <source>
        <strain evidence="8">NIVA-4/92</strain>
    </source>
</reference>
<comment type="caution">
    <text evidence="8">The sequence shown here is derived from an EMBL/GenBank/DDBJ whole genome shotgun (WGS) entry which is preliminary data.</text>
</comment>
<keyword evidence="6" id="KW-0131">Cell cycle</keyword>
<evidence type="ECO:0008006" key="10">
    <source>
        <dbReference type="Google" id="ProtNLM"/>
    </source>
</evidence>
<dbReference type="GO" id="GO:0016567">
    <property type="term" value="P:protein ubiquitination"/>
    <property type="evidence" value="ECO:0007669"/>
    <property type="project" value="TreeGrafter"/>
</dbReference>
<evidence type="ECO:0000256" key="5">
    <source>
        <dbReference type="ARBA" id="ARBA00022803"/>
    </source>
</evidence>
<feature type="repeat" description="TPR" evidence="7">
    <location>
        <begin position="335"/>
        <end position="368"/>
    </location>
</feature>
<dbReference type="InterPro" id="IPR011990">
    <property type="entry name" value="TPR-like_helical_dom_sf"/>
</dbReference>
<dbReference type="GO" id="GO:0005680">
    <property type="term" value="C:anaphase-promoting complex"/>
    <property type="evidence" value="ECO:0007669"/>
    <property type="project" value="TreeGrafter"/>
</dbReference>
<dbReference type="GO" id="GO:0005737">
    <property type="term" value="C:cytoplasm"/>
    <property type="evidence" value="ECO:0007669"/>
    <property type="project" value="TreeGrafter"/>
</dbReference>
<dbReference type="OrthoDB" id="10006270at2759"/>
<dbReference type="OMA" id="DPFHNNA"/>
<dbReference type="EMBL" id="JAGTXO010000012">
    <property type="protein sequence ID" value="KAG8464771.1"/>
    <property type="molecule type" value="Genomic_DNA"/>
</dbReference>
<evidence type="ECO:0000256" key="4">
    <source>
        <dbReference type="ARBA" id="ARBA00022786"/>
    </source>
</evidence>
<evidence type="ECO:0000256" key="2">
    <source>
        <dbReference type="ARBA" id="ARBA00022737"/>
    </source>
</evidence>
<feature type="repeat" description="TPR" evidence="7">
    <location>
        <begin position="403"/>
        <end position="436"/>
    </location>
</feature>
<dbReference type="InterPro" id="IPR019734">
    <property type="entry name" value="TPR_rpt"/>
</dbReference>
<dbReference type="GO" id="GO:0031145">
    <property type="term" value="P:anaphase-promoting complex-dependent catabolic process"/>
    <property type="evidence" value="ECO:0007669"/>
    <property type="project" value="TreeGrafter"/>
</dbReference>
<dbReference type="PROSITE" id="PS50005">
    <property type="entry name" value="TPR"/>
    <property type="match status" value="4"/>
</dbReference>
<dbReference type="Pfam" id="PF12895">
    <property type="entry name" value="ANAPC3"/>
    <property type="match status" value="1"/>
</dbReference>
<feature type="repeat" description="TPR" evidence="7">
    <location>
        <begin position="514"/>
        <end position="547"/>
    </location>
</feature>
<dbReference type="SUPFAM" id="SSF48452">
    <property type="entry name" value="TPR-like"/>
    <property type="match status" value="2"/>
</dbReference>
<gene>
    <name evidence="8" type="ORF">KFE25_010139</name>
</gene>
<organism evidence="8 9">
    <name type="scientific">Diacronema lutheri</name>
    <name type="common">Unicellular marine alga</name>
    <name type="synonym">Monochrysis lutheri</name>
    <dbReference type="NCBI Taxonomy" id="2081491"/>
    <lineage>
        <taxon>Eukaryota</taxon>
        <taxon>Haptista</taxon>
        <taxon>Haptophyta</taxon>
        <taxon>Pavlovophyceae</taxon>
        <taxon>Pavlovales</taxon>
        <taxon>Pavlovaceae</taxon>
        <taxon>Diacronema</taxon>
    </lineage>
</organism>
<evidence type="ECO:0000256" key="6">
    <source>
        <dbReference type="ARBA" id="ARBA00023306"/>
    </source>
</evidence>
<evidence type="ECO:0000313" key="9">
    <source>
        <dbReference type="Proteomes" id="UP000751190"/>
    </source>
</evidence>
<dbReference type="PANTHER" id="PTHR12558:SF9">
    <property type="entry name" value="CELL DIVISION CYCLE PROTEIN 16 HOMOLOG"/>
    <property type="match status" value="1"/>
</dbReference>
<keyword evidence="3" id="KW-0498">Mitosis</keyword>
<dbReference type="GO" id="GO:0051301">
    <property type="term" value="P:cell division"/>
    <property type="evidence" value="ECO:0007669"/>
    <property type="project" value="UniProtKB-KW"/>
</dbReference>
<dbReference type="SMART" id="SM00028">
    <property type="entry name" value="TPR"/>
    <property type="match status" value="7"/>
</dbReference>
<dbReference type="GO" id="GO:0045842">
    <property type="term" value="P:positive regulation of mitotic metaphase/anaphase transition"/>
    <property type="evidence" value="ECO:0007669"/>
    <property type="project" value="TreeGrafter"/>
</dbReference>
<dbReference type="Pfam" id="PF13424">
    <property type="entry name" value="TPR_12"/>
    <property type="match status" value="1"/>
</dbReference>
<dbReference type="AlphaFoldDB" id="A0A8J5XA86"/>
<evidence type="ECO:0000256" key="3">
    <source>
        <dbReference type="ARBA" id="ARBA00022776"/>
    </source>
</evidence>
<evidence type="ECO:0000256" key="1">
    <source>
        <dbReference type="ARBA" id="ARBA00022618"/>
    </source>
</evidence>
<name>A0A8J5XA86_DIALT</name>
<keyword evidence="5 7" id="KW-0802">TPR repeat</keyword>
<keyword evidence="9" id="KW-1185">Reference proteome</keyword>
<dbReference type="PROSITE" id="PS50293">
    <property type="entry name" value="TPR_REGION"/>
    <property type="match status" value="1"/>
</dbReference>
<dbReference type="Pfam" id="PF13432">
    <property type="entry name" value="TPR_16"/>
    <property type="match status" value="2"/>
</dbReference>
<evidence type="ECO:0000313" key="8">
    <source>
        <dbReference type="EMBL" id="KAG8464771.1"/>
    </source>
</evidence>
<accession>A0A8J5XA86</accession>
<evidence type="ECO:0000256" key="7">
    <source>
        <dbReference type="PROSITE-ProRule" id="PRU00339"/>
    </source>
</evidence>